<keyword evidence="1" id="KW-0472">Membrane</keyword>
<name>A0AAV2B2R1_9ARAC</name>
<evidence type="ECO:0000313" key="3">
    <source>
        <dbReference type="EMBL" id="CAL1290422.1"/>
    </source>
</evidence>
<evidence type="ECO:0000313" key="4">
    <source>
        <dbReference type="Proteomes" id="UP001497382"/>
    </source>
</evidence>
<feature type="transmembrane region" description="Helical" evidence="1">
    <location>
        <begin position="194"/>
        <end position="211"/>
    </location>
</feature>
<gene>
    <name evidence="3" type="ORF">LARSCL_LOCUS16481</name>
</gene>
<feature type="transmembrane region" description="Helical" evidence="1">
    <location>
        <begin position="223"/>
        <end position="242"/>
    </location>
</feature>
<dbReference type="InterPro" id="IPR002656">
    <property type="entry name" value="Acyl_transf_3_dom"/>
</dbReference>
<feature type="domain" description="Acyltransferase 3" evidence="2">
    <location>
        <begin position="8"/>
        <end position="354"/>
    </location>
</feature>
<dbReference type="EMBL" id="CAXIEN010000264">
    <property type="protein sequence ID" value="CAL1290422.1"/>
    <property type="molecule type" value="Genomic_DNA"/>
</dbReference>
<reference evidence="3 4" key="1">
    <citation type="submission" date="2024-04" db="EMBL/GenBank/DDBJ databases">
        <authorList>
            <person name="Rising A."/>
            <person name="Reimegard J."/>
            <person name="Sonavane S."/>
            <person name="Akerstrom W."/>
            <person name="Nylinder S."/>
            <person name="Hedman E."/>
            <person name="Kallberg Y."/>
        </authorList>
    </citation>
    <scope>NUCLEOTIDE SEQUENCE [LARGE SCALE GENOMIC DNA]</scope>
</reference>
<keyword evidence="1" id="KW-1133">Transmembrane helix</keyword>
<proteinExistence type="predicted"/>
<evidence type="ECO:0000256" key="1">
    <source>
        <dbReference type="SAM" id="Phobius"/>
    </source>
</evidence>
<keyword evidence="1" id="KW-0812">Transmembrane</keyword>
<feature type="transmembrane region" description="Helical" evidence="1">
    <location>
        <begin position="6"/>
        <end position="30"/>
    </location>
</feature>
<feature type="transmembrane region" description="Helical" evidence="1">
    <location>
        <begin position="50"/>
        <end position="71"/>
    </location>
</feature>
<comment type="caution">
    <text evidence="3">The sequence shown here is derived from an EMBL/GenBank/DDBJ whole genome shotgun (WGS) entry which is preliminary data.</text>
</comment>
<keyword evidence="4" id="KW-1185">Reference proteome</keyword>
<feature type="transmembrane region" description="Helical" evidence="1">
    <location>
        <begin position="295"/>
        <end position="316"/>
    </location>
</feature>
<feature type="transmembrane region" description="Helical" evidence="1">
    <location>
        <begin position="137"/>
        <end position="156"/>
    </location>
</feature>
<dbReference type="AlphaFoldDB" id="A0AAV2B2R1"/>
<feature type="transmembrane region" description="Helical" evidence="1">
    <location>
        <begin position="336"/>
        <end position="358"/>
    </location>
</feature>
<dbReference type="Pfam" id="PF01757">
    <property type="entry name" value="Acyl_transf_3"/>
    <property type="match status" value="1"/>
</dbReference>
<dbReference type="PANTHER" id="PTHR11161">
    <property type="entry name" value="O-ACYLTRANSFERASE"/>
    <property type="match status" value="1"/>
</dbReference>
<protein>
    <recommendedName>
        <fullName evidence="2">Acyltransferase 3 domain-containing protein</fullName>
    </recommendedName>
</protein>
<feature type="transmembrane region" description="Helical" evidence="1">
    <location>
        <begin position="110"/>
        <end position="130"/>
    </location>
</feature>
<dbReference type="InterPro" id="IPR052728">
    <property type="entry name" value="O2_lipid_transport_reg"/>
</dbReference>
<sequence>MPITQIGANSAFGIDAFIVLSGFLHGYIFFNYFEKNNGKVSWVAFYAFRFLRLTPVYMLILGFYSTLFTYMSSSPIWPTYDTNPICREKWIWNLLYINNFDTQYNQCMSMSWFLACLMQLNVISPLFMIPLKRWPRIGFILSLVTICISCFASFIITKRHNLFATVSDLRLQYNGIDKINERLWQTVDELHQKTYVRFTPYLVGILLGFYLHNRRLTQKNNLLTLSFGWIMSAILLYFSLFGLSNREDSAWEKFVFNGVKDLLFSCSFSWLIFVCVTGQGGLINKFLSHKIFKPFSRLSFCGYLTQSIVLEGYFLSVEVFVDESIIYQGMLSDLSWALLVTRLLLWTLVSAFVVSLLFESPAKELLYVYFLAE</sequence>
<feature type="transmembrane region" description="Helical" evidence="1">
    <location>
        <begin position="262"/>
        <end position="283"/>
    </location>
</feature>
<dbReference type="GO" id="GO:0016747">
    <property type="term" value="F:acyltransferase activity, transferring groups other than amino-acyl groups"/>
    <property type="evidence" value="ECO:0007669"/>
    <property type="project" value="InterPro"/>
</dbReference>
<evidence type="ECO:0000259" key="2">
    <source>
        <dbReference type="Pfam" id="PF01757"/>
    </source>
</evidence>
<dbReference type="Proteomes" id="UP001497382">
    <property type="component" value="Unassembled WGS sequence"/>
</dbReference>
<dbReference type="PANTHER" id="PTHR11161:SF0">
    <property type="entry name" value="O-ACYLTRANSFERASE LIKE PROTEIN"/>
    <property type="match status" value="1"/>
</dbReference>
<organism evidence="3 4">
    <name type="scientific">Larinioides sclopetarius</name>
    <dbReference type="NCBI Taxonomy" id="280406"/>
    <lineage>
        <taxon>Eukaryota</taxon>
        <taxon>Metazoa</taxon>
        <taxon>Ecdysozoa</taxon>
        <taxon>Arthropoda</taxon>
        <taxon>Chelicerata</taxon>
        <taxon>Arachnida</taxon>
        <taxon>Araneae</taxon>
        <taxon>Araneomorphae</taxon>
        <taxon>Entelegynae</taxon>
        <taxon>Araneoidea</taxon>
        <taxon>Araneidae</taxon>
        <taxon>Larinioides</taxon>
    </lineage>
</organism>
<accession>A0AAV2B2R1</accession>